<keyword evidence="2" id="KW-0812">Transmembrane</keyword>
<feature type="region of interest" description="Disordered" evidence="1">
    <location>
        <begin position="51"/>
        <end position="249"/>
    </location>
</feature>
<evidence type="ECO:0000256" key="1">
    <source>
        <dbReference type="SAM" id="MobiDB-lite"/>
    </source>
</evidence>
<feature type="compositionally biased region" description="Pro residues" evidence="1">
    <location>
        <begin position="118"/>
        <end position="131"/>
    </location>
</feature>
<name>A0A2T0VYA2_9RHOB</name>
<evidence type="ECO:0000313" key="3">
    <source>
        <dbReference type="EMBL" id="PRY76947.1"/>
    </source>
</evidence>
<feature type="transmembrane region" description="Helical" evidence="2">
    <location>
        <begin position="6"/>
        <end position="26"/>
    </location>
</feature>
<evidence type="ECO:0000313" key="4">
    <source>
        <dbReference type="Proteomes" id="UP000238007"/>
    </source>
</evidence>
<feature type="compositionally biased region" description="Low complexity" evidence="1">
    <location>
        <begin position="173"/>
        <end position="195"/>
    </location>
</feature>
<dbReference type="AlphaFoldDB" id="A0A2T0VYA2"/>
<dbReference type="EMBL" id="PVTP01000007">
    <property type="protein sequence ID" value="PRY76947.1"/>
    <property type="molecule type" value="Genomic_DNA"/>
</dbReference>
<comment type="caution">
    <text evidence="3">The sequence shown here is derived from an EMBL/GenBank/DDBJ whole genome shotgun (WGS) entry which is preliminary data.</text>
</comment>
<dbReference type="Gene3D" id="3.30.1150.10">
    <property type="match status" value="1"/>
</dbReference>
<feature type="compositionally biased region" description="Pro residues" evidence="1">
    <location>
        <begin position="73"/>
        <end position="108"/>
    </location>
</feature>
<organism evidence="3 4">
    <name type="scientific">Yoonia maritima</name>
    <dbReference type="NCBI Taxonomy" id="1435347"/>
    <lineage>
        <taxon>Bacteria</taxon>
        <taxon>Pseudomonadati</taxon>
        <taxon>Pseudomonadota</taxon>
        <taxon>Alphaproteobacteria</taxon>
        <taxon>Rhodobacterales</taxon>
        <taxon>Paracoccaceae</taxon>
        <taxon>Yoonia</taxon>
    </lineage>
</organism>
<feature type="compositionally biased region" description="Low complexity" evidence="1">
    <location>
        <begin position="226"/>
        <end position="249"/>
    </location>
</feature>
<evidence type="ECO:0000256" key="2">
    <source>
        <dbReference type="SAM" id="Phobius"/>
    </source>
</evidence>
<keyword evidence="2" id="KW-0472">Membrane</keyword>
<proteinExistence type="predicted"/>
<dbReference type="Proteomes" id="UP000238007">
    <property type="component" value="Unassembled WGS sequence"/>
</dbReference>
<reference evidence="3 4" key="1">
    <citation type="submission" date="2018-03" db="EMBL/GenBank/DDBJ databases">
        <title>Genomic Encyclopedia of Archaeal and Bacterial Type Strains, Phase II (KMG-II): from individual species to whole genera.</title>
        <authorList>
            <person name="Goeker M."/>
        </authorList>
    </citation>
    <scope>NUCLEOTIDE SEQUENCE [LARGE SCALE GENOMIC DNA]</scope>
    <source>
        <strain evidence="3 4">DSM 101533</strain>
    </source>
</reference>
<dbReference type="RefSeq" id="WP_106358110.1">
    <property type="nucleotide sequence ID" value="NZ_PVTP01000007.1"/>
</dbReference>
<keyword evidence="2" id="KW-1133">Transmembrane helix</keyword>
<dbReference type="OrthoDB" id="7161229at2"/>
<keyword evidence="4" id="KW-1185">Reference proteome</keyword>
<dbReference type="SUPFAM" id="SSF74653">
    <property type="entry name" value="TolA/TonB C-terminal domain"/>
    <property type="match status" value="1"/>
</dbReference>
<gene>
    <name evidence="3" type="ORF">CLV80_107124</name>
</gene>
<evidence type="ECO:0008006" key="5">
    <source>
        <dbReference type="Google" id="ProtNLM"/>
    </source>
</evidence>
<sequence>MQTPGTYISATGHIVLIGWLILGWGLDSEPLEFAAMDVSVVSGEEFEQMMAARTPTPGNAEPTAPVQPAIDDTPPPPPAEEQPAETAPPPEPVDQPVEELPPPPPPAPLVTEATDEPPIAPTEPAAPPPSPNVDVNEPPAPTQADRIASTPSAPPPPDTQIDDIVREEVVPDETAPAEVVTEEVTPTAPEETAPEIALENEKPSGLVETSLRPVARPSRPTPPAAEPEAPTQTAETPVEAPTPPASEASDDAVAAALAAALAAEAPSAPAVAAGPPMTGSERDSFRVSVNRCWNVDPGSVAARVTVEVGFELDRNGLVVGQPRLISAQGDQSAADTAFEAARRAILRCQSGGYQLPADKYDQWKDVVITFDPSGMRLR</sequence>
<protein>
    <recommendedName>
        <fullName evidence="5">Cell division and transport-associated protein TolA</fullName>
    </recommendedName>
</protein>
<accession>A0A2T0VYA2</accession>